<dbReference type="HOGENOM" id="CLU_3364600_0_0_9"/>
<dbReference type="EMBL" id="CP001336">
    <property type="protein sequence ID" value="ACL19976.1"/>
    <property type="molecule type" value="Genomic_DNA"/>
</dbReference>
<organism evidence="1 2">
    <name type="scientific">Desulfitobacterium hafniense (strain DSM 10664 / DCB-2)</name>
    <dbReference type="NCBI Taxonomy" id="272564"/>
    <lineage>
        <taxon>Bacteria</taxon>
        <taxon>Bacillati</taxon>
        <taxon>Bacillota</taxon>
        <taxon>Clostridia</taxon>
        <taxon>Eubacteriales</taxon>
        <taxon>Desulfitobacteriaceae</taxon>
        <taxon>Desulfitobacterium</taxon>
    </lineage>
</organism>
<dbReference type="KEGG" id="dhd:Dhaf_1936"/>
<name>B8FR61_DESHD</name>
<dbReference type="Proteomes" id="UP000007726">
    <property type="component" value="Chromosome"/>
</dbReference>
<evidence type="ECO:0000313" key="1">
    <source>
        <dbReference type="EMBL" id="ACL19976.1"/>
    </source>
</evidence>
<dbReference type="AlphaFoldDB" id="B8FR61"/>
<reference evidence="1 2" key="1">
    <citation type="journal article" date="2012" name="BMC Microbiol.">
        <title>Genome sequence of Desulfitobacterium hafniense DCB-2, a Gram-positive anaerobe capable of dehalogenation and metal reduction.</title>
        <authorList>
            <person name="Kim S.H."/>
            <person name="Harzman C."/>
            <person name="Davis J.K."/>
            <person name="Hutcheson R."/>
            <person name="Broderick J.B."/>
            <person name="Marsh T.L."/>
            <person name="Tiedje J.M."/>
        </authorList>
    </citation>
    <scope>NUCLEOTIDE SEQUENCE [LARGE SCALE GENOMIC DNA]</scope>
    <source>
        <strain evidence="2">DSM 10664 / DCB-2</strain>
    </source>
</reference>
<protein>
    <submittedName>
        <fullName evidence="1">Uncharacterized protein</fullName>
    </submittedName>
</protein>
<gene>
    <name evidence="1" type="ordered locus">Dhaf_1936</name>
</gene>
<proteinExistence type="predicted"/>
<accession>B8FR61</accession>
<sequence length="35" mass="4146">MAKENKEEKDLNYNELISNVNFLVIKVILRRNAII</sequence>
<evidence type="ECO:0000313" key="2">
    <source>
        <dbReference type="Proteomes" id="UP000007726"/>
    </source>
</evidence>